<dbReference type="Pfam" id="PF08309">
    <property type="entry name" value="LVIVD"/>
    <property type="match status" value="4"/>
</dbReference>
<keyword evidence="6" id="KW-1185">Reference proteome</keyword>
<organism evidence="5 6">
    <name type="scientific">Alkalilimnicola ehrlichii</name>
    <dbReference type="NCBI Taxonomy" id="351052"/>
    <lineage>
        <taxon>Bacteria</taxon>
        <taxon>Pseudomonadati</taxon>
        <taxon>Pseudomonadota</taxon>
        <taxon>Gammaproteobacteria</taxon>
        <taxon>Chromatiales</taxon>
        <taxon>Ectothiorhodospiraceae</taxon>
        <taxon>Alkalilimnicola</taxon>
    </lineage>
</organism>
<sequence>MALALVALLLWGASAQAAAGVDIRAAVSLGQFPDSAHYTARVADCSRLRRLEVEPSGESFAAAELSRISGFPLACSVDFVLTGAARFSPRLILHFTDGSRAEHAESFAIERNPPSLQLQGVAVEQFDGEQHLVVQATAADDVDLSYVGFSVIGVRASELRSVGGVISELVSANRVFAATEGVRRVYPTRDGQTRFALSVPMTAALDGAAIAHDGVVLVDLEAVDASGNRTSRSQISFTGSDVVEEASALTASPSRIVFNNMLQSATVIPSVQFQFRGLTPLPGPGTGVTYTSSHPSLVAVTPAGTVYPLRETNGEPVTVRVSYQGLPDVEIPVEVDLTKQLVGLVLEGLDDATFELPRLNGAVALPPVLGVFDDGSRAEVGSQLALSYRLPESAAGVLSIDAQGRLTAQAVVPASVPIPLTVALRDDPAVSVNVAITAVDALPEVALEAPRTATVGEVIRLRADARDDVGIEQVRFLMNGAVVGTRQAAPYELTIDIPEQLANHELSFEALAIDTAGQTQLSEARLTRVRSQRDLEAPEVDWELPEHLERRVEGTPLRLQLARRLADVSEFNNDVDYIDFYLGGERVGDAHFPVLDKRSRPSPDGGEEDVFYMVWRLDTALGRTSTRETSVAVHAVVHGRNGASEQLDSRLIRVLQNQPPSAVITSPVAGESITAGRALAIAVDLMDDTLFIGADVELLVNGQVVEQRRYDDPERRFQQSVALQQATQRFRYDITEEMLGDSLELQVRVVDFHGQVGHSEPVRVSVREDQPPTVALVSPTEGAHIVAGQPVELQALASDDTGVQRVDFYADGRLVGSDAAAPFSYVMATEAGVSREQVMTLQAVALDLRGQEGRSEPVQVVLGRDEERPVVNLVSPAVTGTEGGDSIAQVVEDSEIVLKVAGYDNVKVEKLTLRGVRQAGSRYELTGNPDDVLEAPDFAPQQVPGAMNAFSALKIVRTPLFSGADVEWDRYPVSVTATDAAGNSSTAEVVIVVAADQPPEMIAVEQSRPAFFPRGRIELNAHARDDKAVQAMEVRYYLNGAATPLFTERKDDSDGYPPAREFLPRFVLDLAAYDLPNEAHTLRAEFVAIDDKGQRSDGNGPFVLELPIRPDTQPPRIAISEPVQNARIYRDNRTTIRWRATDNAELAAVSFHVDGTQIHQEAVSGDAAEGSFSYTPPDRDGELVIVAAAEDIYGNRDESNWRFQLDQDQPPTVSIRSPAQGSRLVEGEPFTMTATASDDREVVAVNFFIERVHTPASGEPTVTRLVERSFSGEEVAAALNAGRYLSAGLRTPHRPDDEAYRIRIGAEAFDNADQRGEALLDVTILNDEEPPNLVMAEPDGPFTLMPGDSFTVSGSGDDNYYVDDIQAVLTDADGHEEILEWEVLSRNDRVERVTIPNPETFGELIVGERFFTDFKGRIQLPRRYLDHAGEQYRFSLRSRDYGHNEVTTAAVQLTVAADEEPPEINLSAPSEQLYDRQPAYIQASISDNVAVAEYSVWLDDADEPLAAESGLNAAMVETPVIELDLSEYAPLPAEGRELELVIRASDQAGNEAELRRRLQLLPDQPPELNLIDRAPNANPVRGGVSFYALRMRDDYASVQDPIRYFPLFSSLSGLLPDGHRQPKGGRQVLHGEATPVISLNYPEAGTSTTTLSFNGETYLQSGAGVLQVYPAPNLEHPRGELRLALSGAANVRYRVRTLHDDPCSAEVREQTFEAADGVALDAILTTDVTAATIVPEPLDAAGAPVATFIREIRIERRTLAQLHRFQGSAGQHAILVRPVITVVLDDARDGEIQPAFLSAGAQALTTNADHSRGYALPVPADYWAQAYTVLAHAIDRHSGERDALNLFALLSRHTQADERPPQLSVVQPRNGQAVVAGQHLQLEVAANDAEGAIDTLRVMENRGTVVRQLGGRFAADRFSVPYTVPFDQAAGTLELLLVAEDRSGHASDYLLTLPVAVNEPPQLAIQEFASHRVGREYRKVFTQAERLNAGEFWVRSGEQFHIRAQLSDDSQLRSYVINRLDRAGNRIEEYRRDWGRSCPEQPTTRAEVSADIAFAQSEPTEYELVVEDEHGQTATRSFIVHPEANMNPAVRIVSPAQDQYIVAGTFAIRVGVVATDDREFDWNKVEVYANGERLSRAESRTAILRAEEVGGEGVIEQAFASIYDEIESRYSIALANEHGRRNSPNADMRTLIMAVPSGMVRYNEELTLTAVMRDSDGAVGRHEISINVAADEIRPEVIITRPEPGYGPTEASDFTLGFRAYDNVKVERLELYTAYGVRSADGSYRMTDYGSPLAVIDDIEARDFLPVTTVNIDTPEYTRIINVGRRQEILDRFPDLAPTGEELLDVWVQVIARDAAGNERAREVSYPVRADEPPVVDIVKPAPGERVVEGTRLAVNVNAFDDVGIDYVRLVARHGSAGTVIHEQRLRQAPYTFQVTLPDYDPEVSANNRVTLSVEALDTYGARFGDLNNHLVEETITIELVEDEPPTVAIGHPDDGAEVIEGQHLLVQVNAVDDVGIERVSLQVAGLIGGDRTYTDTSFPYEFLVEIPYGQAGRDLELTATATEIRLAGEPRVAETPAPVRVRVEEDVDPPEIIIRRPAASGASVVEQRSLPVEAEVHDNVRVSTVTFELLADTAGSGNFDEADVIARRLLLAAPYAAELKLASLADYLGEAAEGVEQLNLQLRVHAMDGAGNESQEQVPVTLMRNQPPTVTGIDILDSRGFSLGRELAEITENRGIVVHVTAQDPEAGVDSVRLFRAITAPGAEPSYERIGESVSAPFQFHLSVPTGRVGDTLSFKAEATDVDGYVSEMSAPRDLLIVADEPPSARIVRPANNESAVIEGQDVEVWVEAIDDLGPEGIDRVVFYVNGNAVHTAYSSATDTTGSFAQEHIYRALITPPEGVKGLVIHAVAYDVLGQRGETEPVRVGVVDDTVAPRLEVIQPFQGEILTAGEPVRSVALVSDIGVESQRRVTQQWLRERQRVDGTWEVVVERQRQLFRNDADTDGAQSDPDRHYYVYRDEFVDGALLARDTAHNERVRVVTTVRTDNHSTESETRHEIGLRISERRFLLPGQNARTEARNVYYTAVDHYRGEYRHGALLGAWATQDPMRIEQGTVSAPGLSDDIAYPRTGLFIADAVDESHADNGEVFIYSDLMAGAAEIFAGTIGEIHADADFVLAAKSGVTVAGSEGHGFVNRMRSRIDIDPETGGEYLDNTAGELLIFTVNNADGQFGLPYLLAGRVDMPYPDLYGVTRRDNLALVANGHGGVQVVDISDLSAPYHVGYIKPNGFSRDVAVHGNFAFIAASHEGLVVADLADPSMPIVARLDTFGVANRLHIEGETLYLTDMAGDGNVSALNIIDIRDPYQPRLRRVVDLQPAQADLVPDGSYDVTVAGGFAYVSVHYSDQEDKPAQALVEIVDLRKLDDPRKDATVPVLTHPQASAEDFAARGMVLARGGVQVAAGKRGINRIELAGLTLLSHQPARDARDVATDLARIRLEFSAVLPAGAPLAEHIRVLEGDPLIGRDVSEQFSLSFGERNGEPHYRMVELRRNDDALLLDNTEYHVVVSAGLAPLAGRALAEGYSFAFTTSPAGVAAAPDIASITPPVGGIDGGTKIVVRGHDFGDNPELYLGGQRLLVDRVEPPRDDDPFDKIYARTIPNYPGPAAVTVVNDDGLRDTVLGAFTYVNLLHISFVDPPVVRVSQTGEGDRVSIVGYGFHPGVTLTAYQSGNPDTAVTDTVDQNRLRLYSAERMSWTVPNFDGSYRGFVDIEIRDADGRRHWLPNALFYGRLHVDRRIEVERPFSRNELDQLLAERNPHVFIPDPMKLPPGAPMALATDAELGLVYVLGRGVLAQGVSPETVSELDDFYNLFAPGWISLVHYQPDALGNAAPMHGLGYFNLPQELVPRALHLADEQLYVAAEGYELPYINTPYEAQRLILVYDREDRLPGSGDAEAAEGKDRDILYALSLNFEQAPRHLASADALLFAASPSDGVAVISLADPRRPTVVRVIHDVIADGRRIALRPSGLAVNNGRLYVSAGEHTFVFDASRPTLPQLGVVPRQAGQTSRLVAVPGQPRLARPGSRDPSLFLFNTERPDHVRLLGRHDNRGFDVPGSVTGFAAAPATTATGRTRCGGDGRMYLALHDISRADQLGLLDALPVGSCGDRDGRRFGELDFTADGVLTGLITAYGDAQDRTMELLLLDTLMLDLDHSLPADGEQGFGTDQPLVLYFNRPLDLPAGEDAHTYLARYLALLYDDGDSGLALPFSAGIDADNPRRVVITPQASLQANAAHRLELKGVLGSRRTAGLFDYTIRFQTAAGPGARPQIARVETGVVPTTGGEATVVVRNANGAVFLVAGENAPIQSSESLGADETRFTLAVPPGLAGPAELAVINGNGGRDRRLGAINYVEPLELVSIAPAQGTVNGGTEVTLKGRGFQSAQVEVRFDDIPADADQVRVLDSETIRLVTPAGRIGTVDVEVRLENGQFAVLPGAFEYQQPVQSNIEAAGDRIYDLALDPTGTYLVAAAGTSGVRIYNIDASTYTTDAENPLNLDDLRRRIDFNRDGKDDRILAEVRLPQGYAALGVATYFERSTDRVFVTGARLSNGQPVAGSARLFVIAFDSRDLNNTSIVNQLPLPADFARGLEVENGHAVIAMAQGGIGIADVFLQTKSYLNSQRVLPNEHAALDLQRLPMAAGENSFYAVVAGEFNVGANRLENALDRDTGGFYMLEGSPEHGLQVVAELPVPASRVAVAGDYAYLAAGDAGMVVVDIGDPRAPAIVSRVNELGFVHDVSVSGSVAYLALGERGVATVDVTNPAAPLVTEGMEAFPGNRLEVVLASDYAAISAGRRGSGNVVQVTPDVVLKVHGIHPANGILDRDANNELVVWLRFNKAIDNWPDNRHRFRLLGPAGEPLPVEVAISNNDARLTLVDAGALQAGDRLTAVAEAGVESVNLLDNGAVTPMYRLRQSQQFPLLYRGRRPDSLRLEAVVPRRIPLAAAHEITVSGIGIPTDAERVRVYVGAQAARIVDIESNDERERAAIIRAEVPAIASAGIYDVAVAVERFGAWEEAFLRGALAVDAPLQFDAISPQWGSGAGGDTVIITGQGFEPGNTVMDGLKIKIGSVPVRSIRVLSSEQIEVVTGGGTPGLHNVYGEDRYGTRTVLSGEQGFGYGLRRLASHPARDLYPTDIVIDQATGVAITNSGLFTRHYGGIAVAGDGNLSGPVFQAHGLLFSDPVLLSSFDIQNARQPLLVGGVGALPSGPSGRNDLAAYAEYLRLSGKAFNAEFGEAALSDEERQRYEELQAQQPYLPIGADSLRIHSVIEREEGVERKRLYLAAGTAGAVRFNLDEQNGLQLLSQTLHDGGNMTVTDVLKWGNSLFALQAELGTLEGDGPQEPCDFGQTRNNARGWLQR</sequence>
<dbReference type="InterPro" id="IPR052387">
    <property type="entry name" value="Fibrocystin"/>
</dbReference>
<evidence type="ECO:0000313" key="6">
    <source>
        <dbReference type="Proteomes" id="UP000256763"/>
    </source>
</evidence>
<keyword evidence="1 3" id="KW-0732">Signal</keyword>
<feature type="domain" description="IPT/TIG" evidence="4">
    <location>
        <begin position="4406"/>
        <end position="4492"/>
    </location>
</feature>
<dbReference type="PANTHER" id="PTHR46769">
    <property type="entry name" value="POLYCYSTIC KIDNEY AND HEPATIC DISEASE 1 (AUTOSOMAL RECESSIVE)-LIKE 1"/>
    <property type="match status" value="1"/>
</dbReference>
<accession>A0A3E0WJN4</accession>
<dbReference type="InterPro" id="IPR002909">
    <property type="entry name" value="IPT_dom"/>
</dbReference>
<evidence type="ECO:0000256" key="1">
    <source>
        <dbReference type="ARBA" id="ARBA00022729"/>
    </source>
</evidence>
<name>A0A3E0WJN4_9GAMM</name>
<comment type="caution">
    <text evidence="5">The sequence shown here is derived from an EMBL/GenBank/DDBJ whole genome shotgun (WGS) entry which is preliminary data.</text>
</comment>
<feature type="domain" description="IPT/TIG" evidence="4">
    <location>
        <begin position="5075"/>
        <end position="5160"/>
    </location>
</feature>
<dbReference type="SUPFAM" id="SSF81296">
    <property type="entry name" value="E set domains"/>
    <property type="match status" value="3"/>
</dbReference>
<gene>
    <name evidence="5" type="ORF">CAL65_20005</name>
</gene>
<proteinExistence type="predicted"/>
<dbReference type="PANTHER" id="PTHR46769:SF2">
    <property type="entry name" value="FIBROCYSTIN-L ISOFORM 2 PRECURSOR-RELATED"/>
    <property type="match status" value="1"/>
</dbReference>
<dbReference type="InterPro" id="IPR013783">
    <property type="entry name" value="Ig-like_fold"/>
</dbReference>
<reference evidence="6" key="1">
    <citation type="submission" date="2017-05" db="EMBL/GenBank/DDBJ databases">
        <authorList>
            <person name="Sharma S."/>
            <person name="Sidhu C."/>
            <person name="Pinnaka A.K."/>
        </authorList>
    </citation>
    <scope>NUCLEOTIDE SEQUENCE [LARGE SCALE GENOMIC DNA]</scope>
    <source>
        <strain evidence="6">AK93</strain>
    </source>
</reference>
<protein>
    <recommendedName>
        <fullName evidence="4">IPT/TIG domain-containing protein</fullName>
    </recommendedName>
</protein>
<evidence type="ECO:0000313" key="5">
    <source>
        <dbReference type="EMBL" id="RFA32307.1"/>
    </source>
</evidence>
<evidence type="ECO:0000256" key="3">
    <source>
        <dbReference type="SAM" id="SignalP"/>
    </source>
</evidence>
<dbReference type="SMART" id="SM00429">
    <property type="entry name" value="IPT"/>
    <property type="match status" value="3"/>
</dbReference>
<dbReference type="Pfam" id="PF17957">
    <property type="entry name" value="Big_7"/>
    <property type="match status" value="7"/>
</dbReference>
<feature type="region of interest" description="Disordered" evidence="2">
    <location>
        <begin position="5384"/>
        <end position="5406"/>
    </location>
</feature>
<dbReference type="Pfam" id="PF01833">
    <property type="entry name" value="TIG"/>
    <property type="match status" value="2"/>
</dbReference>
<feature type="signal peptide" evidence="3">
    <location>
        <begin position="1"/>
        <end position="17"/>
    </location>
</feature>
<dbReference type="InterPro" id="IPR014756">
    <property type="entry name" value="Ig_E-set"/>
</dbReference>
<dbReference type="SUPFAM" id="SSF75011">
    <property type="entry name" value="3-carboxy-cis,cis-mucoante lactonizing enzyme"/>
    <property type="match status" value="2"/>
</dbReference>
<dbReference type="InterPro" id="IPR013211">
    <property type="entry name" value="LVIVD"/>
</dbReference>
<feature type="chain" id="PRO_5017536619" description="IPT/TIG domain-containing protein" evidence="3">
    <location>
        <begin position="18"/>
        <end position="5406"/>
    </location>
</feature>
<feature type="domain" description="IPT/TIG" evidence="4">
    <location>
        <begin position="3593"/>
        <end position="3682"/>
    </location>
</feature>
<dbReference type="Gene3D" id="2.60.40.10">
    <property type="entry name" value="Immunoglobulins"/>
    <property type="match status" value="12"/>
</dbReference>
<dbReference type="Proteomes" id="UP000256763">
    <property type="component" value="Unassembled WGS sequence"/>
</dbReference>
<dbReference type="CDD" id="cd00102">
    <property type="entry name" value="IPT"/>
    <property type="match status" value="3"/>
</dbReference>
<dbReference type="EMBL" id="NFZW01000031">
    <property type="protein sequence ID" value="RFA32307.1"/>
    <property type="molecule type" value="Genomic_DNA"/>
</dbReference>
<evidence type="ECO:0000256" key="2">
    <source>
        <dbReference type="SAM" id="MobiDB-lite"/>
    </source>
</evidence>
<evidence type="ECO:0000259" key="4">
    <source>
        <dbReference type="SMART" id="SM00429"/>
    </source>
</evidence>